<dbReference type="Proteomes" id="UP000539350">
    <property type="component" value="Unassembled WGS sequence"/>
</dbReference>
<sequence>MTAFRLLGAVLMPLLLVACAGASSTLGGLVSATATSAKKDGLQCQRVPVNGTRMTEKVCTTAAQREASTQVATDAQSELDMGTQQVSDPEGA</sequence>
<comment type="caution">
    <text evidence="3">The sequence shown here is derived from an EMBL/GenBank/DDBJ whole genome shotgun (WGS) entry which is preliminary data.</text>
</comment>
<reference evidence="3 4" key="1">
    <citation type="submission" date="2020-07" db="EMBL/GenBank/DDBJ databases">
        <title>Halieaceae bacterium, F7430, whole genome shotgun sequencing project.</title>
        <authorList>
            <person name="Jiang S."/>
            <person name="Liu Z.W."/>
            <person name="Du Z.J."/>
        </authorList>
    </citation>
    <scope>NUCLEOTIDE SEQUENCE [LARGE SCALE GENOMIC DNA]</scope>
    <source>
        <strain evidence="3 4">F7430</strain>
    </source>
</reference>
<evidence type="ECO:0008006" key="5">
    <source>
        <dbReference type="Google" id="ProtNLM"/>
    </source>
</evidence>
<dbReference type="AlphaFoldDB" id="A0A7W2TVV2"/>
<feature type="chain" id="PRO_5030979552" description="Secreted protein" evidence="2">
    <location>
        <begin position="23"/>
        <end position="92"/>
    </location>
</feature>
<gene>
    <name evidence="3" type="ORF">H2508_07150</name>
</gene>
<dbReference type="PROSITE" id="PS51257">
    <property type="entry name" value="PROKAR_LIPOPROTEIN"/>
    <property type="match status" value="1"/>
</dbReference>
<feature type="signal peptide" evidence="2">
    <location>
        <begin position="1"/>
        <end position="22"/>
    </location>
</feature>
<accession>A0A7W2TVV2</accession>
<dbReference type="EMBL" id="JACFXU010000014">
    <property type="protein sequence ID" value="MBA6412884.1"/>
    <property type="molecule type" value="Genomic_DNA"/>
</dbReference>
<evidence type="ECO:0000256" key="1">
    <source>
        <dbReference type="SAM" id="MobiDB-lite"/>
    </source>
</evidence>
<keyword evidence="2" id="KW-0732">Signal</keyword>
<organism evidence="3 4">
    <name type="scientific">Sediminihaliea albiluteola</name>
    <dbReference type="NCBI Taxonomy" id="2758564"/>
    <lineage>
        <taxon>Bacteria</taxon>
        <taxon>Pseudomonadati</taxon>
        <taxon>Pseudomonadota</taxon>
        <taxon>Gammaproteobacteria</taxon>
        <taxon>Cellvibrionales</taxon>
        <taxon>Halieaceae</taxon>
        <taxon>Sediminihaliea</taxon>
    </lineage>
</organism>
<protein>
    <recommendedName>
        <fullName evidence="5">Secreted protein</fullName>
    </recommendedName>
</protein>
<keyword evidence="4" id="KW-1185">Reference proteome</keyword>
<evidence type="ECO:0000256" key="2">
    <source>
        <dbReference type="SAM" id="SignalP"/>
    </source>
</evidence>
<feature type="region of interest" description="Disordered" evidence="1">
    <location>
        <begin position="62"/>
        <end position="92"/>
    </location>
</feature>
<evidence type="ECO:0000313" key="4">
    <source>
        <dbReference type="Proteomes" id="UP000539350"/>
    </source>
</evidence>
<evidence type="ECO:0000313" key="3">
    <source>
        <dbReference type="EMBL" id="MBA6412884.1"/>
    </source>
</evidence>
<proteinExistence type="predicted"/>
<name>A0A7W2TVV2_9GAMM</name>